<comment type="pathway">
    <text evidence="1 7">Cell wall biogenesis; peptidoglycan biosynthesis.</text>
</comment>
<comment type="similarity">
    <text evidence="2">Belongs to the YkuD family.</text>
</comment>
<dbReference type="SUPFAM" id="SSF141523">
    <property type="entry name" value="L,D-transpeptidase catalytic domain-like"/>
    <property type="match status" value="1"/>
</dbReference>
<dbReference type="Proteomes" id="UP000012019">
    <property type="component" value="Unassembled WGS sequence"/>
</dbReference>
<evidence type="ECO:0000256" key="1">
    <source>
        <dbReference type="ARBA" id="ARBA00004752"/>
    </source>
</evidence>
<reference evidence="10 11" key="1">
    <citation type="journal article" date="2013" name="Genome Announc.">
        <title>Draft Genome Sequence of Methylophaga lonarensis MPLT, a Haloalkaliphilic (Non-Methane-Utilizing) Methylotroph.</title>
        <authorList>
            <person name="Shetty S.A."/>
            <person name="Marathe N.P."/>
            <person name="Munot H."/>
            <person name="Antony C.P."/>
            <person name="Dhotre D.P."/>
            <person name="Murrell J.C."/>
            <person name="Shouche Y.S."/>
        </authorList>
    </citation>
    <scope>NUCLEOTIDE SEQUENCE [LARGE SCALE GENOMIC DNA]</scope>
    <source>
        <strain evidence="10 11">MPL</strain>
    </source>
</reference>
<dbReference type="AlphaFoldDB" id="M7NW03"/>
<keyword evidence="11" id="KW-1185">Reference proteome</keyword>
<dbReference type="RefSeq" id="WP_009726465.1">
    <property type="nucleotide sequence ID" value="NZ_APHR01000037.1"/>
</dbReference>
<dbReference type="InterPro" id="IPR005490">
    <property type="entry name" value="LD_TPept_cat_dom"/>
</dbReference>
<dbReference type="STRING" id="1286106.MPL1_07383"/>
<evidence type="ECO:0000256" key="6">
    <source>
        <dbReference type="ARBA" id="ARBA00023316"/>
    </source>
</evidence>
<dbReference type="GO" id="GO:0009252">
    <property type="term" value="P:peptidoglycan biosynthetic process"/>
    <property type="evidence" value="ECO:0007669"/>
    <property type="project" value="UniProtKB-UniPathway"/>
</dbReference>
<feature type="domain" description="L,D-TPase catalytic" evidence="9">
    <location>
        <begin position="25"/>
        <end position="184"/>
    </location>
</feature>
<dbReference type="Pfam" id="PF03734">
    <property type="entry name" value="YkuD"/>
    <property type="match status" value="1"/>
</dbReference>
<keyword evidence="6 7" id="KW-0961">Cell wall biogenesis/degradation</keyword>
<evidence type="ECO:0000256" key="5">
    <source>
        <dbReference type="ARBA" id="ARBA00022984"/>
    </source>
</evidence>
<dbReference type="PATRIC" id="fig|1286106.3.peg.1481"/>
<dbReference type="PROSITE" id="PS52029">
    <property type="entry name" value="LD_TPASE"/>
    <property type="match status" value="1"/>
</dbReference>
<keyword evidence="3" id="KW-0808">Transferase</keyword>
<keyword evidence="5 7" id="KW-0573">Peptidoglycan synthesis</keyword>
<dbReference type="InterPro" id="IPR038063">
    <property type="entry name" value="Transpep_catalytic_dom"/>
</dbReference>
<dbReference type="PANTHER" id="PTHR36699:SF1">
    <property type="entry name" value="L,D-TRANSPEPTIDASE YAFK-RELATED"/>
    <property type="match status" value="1"/>
</dbReference>
<feature type="active site" description="Proton donor/acceptor" evidence="7">
    <location>
        <position position="138"/>
    </location>
</feature>
<dbReference type="GO" id="GO:0004180">
    <property type="term" value="F:carboxypeptidase activity"/>
    <property type="evidence" value="ECO:0007669"/>
    <property type="project" value="UniProtKB-ARBA"/>
</dbReference>
<evidence type="ECO:0000256" key="3">
    <source>
        <dbReference type="ARBA" id="ARBA00022679"/>
    </source>
</evidence>
<evidence type="ECO:0000256" key="4">
    <source>
        <dbReference type="ARBA" id="ARBA00022960"/>
    </source>
</evidence>
<dbReference type="Gene3D" id="2.40.440.10">
    <property type="entry name" value="L,D-transpeptidase catalytic domain-like"/>
    <property type="match status" value="1"/>
</dbReference>
<dbReference type="GO" id="GO:0071555">
    <property type="term" value="P:cell wall organization"/>
    <property type="evidence" value="ECO:0007669"/>
    <property type="project" value="UniProtKB-UniRule"/>
</dbReference>
<evidence type="ECO:0000313" key="11">
    <source>
        <dbReference type="Proteomes" id="UP000012019"/>
    </source>
</evidence>
<dbReference type="GO" id="GO:0016740">
    <property type="term" value="F:transferase activity"/>
    <property type="evidence" value="ECO:0007669"/>
    <property type="project" value="UniProtKB-KW"/>
</dbReference>
<evidence type="ECO:0000256" key="7">
    <source>
        <dbReference type="PROSITE-ProRule" id="PRU01373"/>
    </source>
</evidence>
<feature type="active site" description="Nucleophile" evidence="7">
    <location>
        <position position="160"/>
    </location>
</feature>
<dbReference type="UniPathway" id="UPA00219"/>
<dbReference type="eggNOG" id="COG3034">
    <property type="taxonomic scope" value="Bacteria"/>
</dbReference>
<dbReference type="GO" id="GO:0008360">
    <property type="term" value="P:regulation of cell shape"/>
    <property type="evidence" value="ECO:0007669"/>
    <property type="project" value="UniProtKB-UniRule"/>
</dbReference>
<protein>
    <recommendedName>
        <fullName evidence="9">L,D-TPase catalytic domain-containing protein</fullName>
    </recommendedName>
</protein>
<dbReference type="EMBL" id="APHR01000037">
    <property type="protein sequence ID" value="EMR12953.1"/>
    <property type="molecule type" value="Genomic_DNA"/>
</dbReference>
<feature type="signal peptide" evidence="8">
    <location>
        <begin position="1"/>
        <end position="22"/>
    </location>
</feature>
<proteinExistence type="inferred from homology"/>
<feature type="chain" id="PRO_5004082503" description="L,D-TPase catalytic domain-containing protein" evidence="8">
    <location>
        <begin position="23"/>
        <end position="185"/>
    </location>
</feature>
<gene>
    <name evidence="10" type="ORF">MPL1_07383</name>
</gene>
<organism evidence="10 11">
    <name type="scientific">Methylophaga lonarensis MPL</name>
    <dbReference type="NCBI Taxonomy" id="1286106"/>
    <lineage>
        <taxon>Bacteria</taxon>
        <taxon>Pseudomonadati</taxon>
        <taxon>Pseudomonadota</taxon>
        <taxon>Gammaproteobacteria</taxon>
        <taxon>Thiotrichales</taxon>
        <taxon>Piscirickettsiaceae</taxon>
        <taxon>Methylophaga</taxon>
    </lineage>
</organism>
<sequence length="185" mass="21036">MKFSVWLVLASCFLTTVTIAKASTVELIVVHSQNKLLVKQDDLTLRTFHVALGSGGREHKQMEGDRRTPLGTYRITEVRPSDRWHTFLQMNYPNMDDARRGLRDGLITREQYRAILQAHVYGELPPQNTPLGGAIGIHGIGEETEERLSIHDVANWTQGCIAMRNHEVKELLMYIREGTNITILE</sequence>
<keyword evidence="4 7" id="KW-0133">Cell shape</keyword>
<dbReference type="PANTHER" id="PTHR36699">
    <property type="entry name" value="LD-TRANSPEPTIDASE"/>
    <property type="match status" value="1"/>
</dbReference>
<comment type="caution">
    <text evidence="10">The sequence shown here is derived from an EMBL/GenBank/DDBJ whole genome shotgun (WGS) entry which is preliminary data.</text>
</comment>
<name>M7NW03_9GAMM</name>
<evidence type="ECO:0000259" key="9">
    <source>
        <dbReference type="PROSITE" id="PS52029"/>
    </source>
</evidence>
<dbReference type="CDD" id="cd16913">
    <property type="entry name" value="YkuD_like"/>
    <property type="match status" value="1"/>
</dbReference>
<evidence type="ECO:0000256" key="2">
    <source>
        <dbReference type="ARBA" id="ARBA00005992"/>
    </source>
</evidence>
<evidence type="ECO:0000313" key="10">
    <source>
        <dbReference type="EMBL" id="EMR12953.1"/>
    </source>
</evidence>
<accession>M7NW03</accession>
<keyword evidence="8" id="KW-0732">Signal</keyword>
<evidence type="ECO:0000256" key="8">
    <source>
        <dbReference type="SAM" id="SignalP"/>
    </source>
</evidence>